<feature type="region of interest" description="Disordered" evidence="1">
    <location>
        <begin position="1"/>
        <end position="20"/>
    </location>
</feature>
<dbReference type="PANTHER" id="PTHR37809">
    <property type="entry name" value="RIBOSOMAL PROTEIN S12 METHYLTHIOTRANSFERASE ACCESSORY FACTOR YCAO"/>
    <property type="match status" value="1"/>
</dbReference>
<organism evidence="3 4">
    <name type="scientific">Pelagibius litoralis</name>
    <dbReference type="NCBI Taxonomy" id="374515"/>
    <lineage>
        <taxon>Bacteria</taxon>
        <taxon>Pseudomonadati</taxon>
        <taxon>Pseudomonadota</taxon>
        <taxon>Alphaproteobacteria</taxon>
        <taxon>Rhodospirillales</taxon>
        <taxon>Rhodovibrionaceae</taxon>
        <taxon>Pelagibius</taxon>
    </lineage>
</organism>
<dbReference type="RefSeq" id="WP_167227493.1">
    <property type="nucleotide sequence ID" value="NZ_JAAQPH010000015.1"/>
</dbReference>
<reference evidence="3" key="1">
    <citation type="submission" date="2020-03" db="EMBL/GenBank/DDBJ databases">
        <title>Genome of Pelagibius litoralis DSM 21314T.</title>
        <authorList>
            <person name="Wang G."/>
        </authorList>
    </citation>
    <scope>NUCLEOTIDE SEQUENCE</scope>
    <source>
        <strain evidence="3">DSM 21314</strain>
    </source>
</reference>
<accession>A0A967F057</accession>
<evidence type="ECO:0000313" key="4">
    <source>
        <dbReference type="Proteomes" id="UP000761264"/>
    </source>
</evidence>
<dbReference type="NCBIfam" id="TIGR00702">
    <property type="entry name" value="YcaO-type kinase domain"/>
    <property type="match status" value="1"/>
</dbReference>
<feature type="domain" description="YcaO" evidence="2">
    <location>
        <begin position="79"/>
        <end position="426"/>
    </location>
</feature>
<name>A0A967F057_9PROT</name>
<proteinExistence type="predicted"/>
<gene>
    <name evidence="3" type="ORF">HBA54_18850</name>
</gene>
<evidence type="ECO:0000313" key="3">
    <source>
        <dbReference type="EMBL" id="NIA70661.1"/>
    </source>
</evidence>
<dbReference type="EMBL" id="JAAQPH010000015">
    <property type="protein sequence ID" value="NIA70661.1"/>
    <property type="molecule type" value="Genomic_DNA"/>
</dbReference>
<keyword evidence="4" id="KW-1185">Reference proteome</keyword>
<dbReference type="Gene3D" id="3.30.1330.230">
    <property type="match status" value="1"/>
</dbReference>
<dbReference type="Proteomes" id="UP000761264">
    <property type="component" value="Unassembled WGS sequence"/>
</dbReference>
<evidence type="ECO:0000259" key="2">
    <source>
        <dbReference type="PROSITE" id="PS51664"/>
    </source>
</evidence>
<sequence>MEPSRRNEVEGTAAPGSAKIYRGGTHRCRRPADTLARVLPLAAQMGITRLANVTGLDSIGIPVYMASRPLSRSVAVSQGKGLTAEEAKVSAFMEAAETYHAENITAPIKMASLNELGERHAVIDVSGLPYSALGAFHSERRILWIEGERLGTGRDASLWVPLELVSTDFTLPQPPGSFAFPANTNGLASGNSLEEAQLHALCELIERDALSLWRLGGDAVRAASKLDPATVESSAAQSLLARYRDAGLNVGLWDVTADTGVPVFCCAVAEPSDTAVEAELGAGCHPDREVALLRALTEAAQSRTTRIAGSRDDYVPESYDSAAKLARNRTAQLWLSDPPRRSFADTPNLAGQTIDEDLGAVLARLAALGMDQVVSVDLSKPEVGIPVARVVVSGLEGAYQGEGSDYRPGNRARARGLTLPTWRPEV</sequence>
<protein>
    <submittedName>
        <fullName evidence="3">YcaO-like family protein</fullName>
    </submittedName>
</protein>
<dbReference type="InterPro" id="IPR003776">
    <property type="entry name" value="YcaO-like_dom"/>
</dbReference>
<dbReference type="Pfam" id="PF02624">
    <property type="entry name" value="YcaO"/>
    <property type="match status" value="1"/>
</dbReference>
<dbReference type="AlphaFoldDB" id="A0A967F057"/>
<comment type="caution">
    <text evidence="3">The sequence shown here is derived from an EMBL/GenBank/DDBJ whole genome shotgun (WGS) entry which is preliminary data.</text>
</comment>
<evidence type="ECO:0000256" key="1">
    <source>
        <dbReference type="SAM" id="MobiDB-lite"/>
    </source>
</evidence>
<dbReference type="PROSITE" id="PS51664">
    <property type="entry name" value="YCAO"/>
    <property type="match status" value="1"/>
</dbReference>
<dbReference type="PANTHER" id="PTHR37809:SF1">
    <property type="entry name" value="RIBOSOMAL PROTEIN S12 METHYLTHIOTRANSFERASE ACCESSORY FACTOR YCAO"/>
    <property type="match status" value="1"/>
</dbReference>